<keyword evidence="2" id="KW-1185">Reference proteome</keyword>
<accession>A0AA38I967</accession>
<dbReference type="PANTHER" id="PTHR37445">
    <property type="entry name" value="PROTEIN CBG24663"/>
    <property type="match status" value="1"/>
</dbReference>
<dbReference type="AlphaFoldDB" id="A0AA38I967"/>
<gene>
    <name evidence="1" type="ORF">Zmor_017533</name>
</gene>
<organism evidence="1 2">
    <name type="scientific">Zophobas morio</name>
    <dbReference type="NCBI Taxonomy" id="2755281"/>
    <lineage>
        <taxon>Eukaryota</taxon>
        <taxon>Metazoa</taxon>
        <taxon>Ecdysozoa</taxon>
        <taxon>Arthropoda</taxon>
        <taxon>Hexapoda</taxon>
        <taxon>Insecta</taxon>
        <taxon>Pterygota</taxon>
        <taxon>Neoptera</taxon>
        <taxon>Endopterygota</taxon>
        <taxon>Coleoptera</taxon>
        <taxon>Polyphaga</taxon>
        <taxon>Cucujiformia</taxon>
        <taxon>Tenebrionidae</taxon>
        <taxon>Zophobas</taxon>
    </lineage>
</organism>
<evidence type="ECO:0008006" key="3">
    <source>
        <dbReference type="Google" id="ProtNLM"/>
    </source>
</evidence>
<dbReference type="PANTHER" id="PTHR37445:SF3">
    <property type="entry name" value="ZINC FINGER PHD-TYPE DOMAIN-CONTAINING PROTEIN"/>
    <property type="match status" value="1"/>
</dbReference>
<dbReference type="EMBL" id="JALNTZ010000005">
    <property type="protein sequence ID" value="KAJ3651498.1"/>
    <property type="molecule type" value="Genomic_DNA"/>
</dbReference>
<comment type="caution">
    <text evidence="1">The sequence shown here is derived from an EMBL/GenBank/DDBJ whole genome shotgun (WGS) entry which is preliminary data.</text>
</comment>
<name>A0AA38I967_9CUCU</name>
<sequence length="201" mass="23464">MSQFKDLKSLITSLQQDFLVNIEKLRSDFEAQLKDLKSSINTSTSSPAHNFEEIVNEVAERQNRKQNLIMFGVDEQPNEFNVNQATEQDRSSVNNVLNQIIPDYNIDNLKIHRIGRRSDTRARPIKITLNDEREVLQFIRNAKKLKNLNQFKNISISFDRTPRQMEFYKQVKREVNRRAANGETNLIIRHVNGIPKIVTLN</sequence>
<evidence type="ECO:0000313" key="1">
    <source>
        <dbReference type="EMBL" id="KAJ3651498.1"/>
    </source>
</evidence>
<evidence type="ECO:0000313" key="2">
    <source>
        <dbReference type="Proteomes" id="UP001168821"/>
    </source>
</evidence>
<reference evidence="1" key="1">
    <citation type="journal article" date="2023" name="G3 (Bethesda)">
        <title>Whole genome assemblies of Zophobas morio and Tenebrio molitor.</title>
        <authorList>
            <person name="Kaur S."/>
            <person name="Stinson S.A."/>
            <person name="diCenzo G.C."/>
        </authorList>
    </citation>
    <scope>NUCLEOTIDE SEQUENCE</scope>
    <source>
        <strain evidence="1">QUZm001</strain>
    </source>
</reference>
<dbReference type="Proteomes" id="UP001168821">
    <property type="component" value="Unassembled WGS sequence"/>
</dbReference>
<protein>
    <recommendedName>
        <fullName evidence="3">Endonuclease-reverse transcriptase</fullName>
    </recommendedName>
</protein>
<proteinExistence type="predicted"/>